<keyword evidence="3" id="KW-1185">Reference proteome</keyword>
<evidence type="ECO:0000313" key="3">
    <source>
        <dbReference type="Proteomes" id="UP000267027"/>
    </source>
</evidence>
<keyword evidence="1" id="KW-0812">Transmembrane</keyword>
<evidence type="ECO:0000313" key="4">
    <source>
        <dbReference type="WBParaSite" id="ACOC_0000795101-mRNA-1"/>
    </source>
</evidence>
<name>A0A0R3PR72_ANGCS</name>
<reference evidence="2 3" key="2">
    <citation type="submission" date="2018-11" db="EMBL/GenBank/DDBJ databases">
        <authorList>
            <consortium name="Pathogen Informatics"/>
        </authorList>
    </citation>
    <scope>NUCLEOTIDE SEQUENCE [LARGE SCALE GENOMIC DNA]</scope>
    <source>
        <strain evidence="2 3">Costa Rica</strain>
    </source>
</reference>
<sequence>MEELVGHRCVNRFYMCVAAAPPTSAPHAPYSEENTDRIQVLIDQLRFITLRENDWRDNHPKKMIFWSVESPYHPDIDTGMRKDNFRTTGSSQLMSFLILGAVIGFIIYIYLSHVIMMRTLKRQSKGIELRKIAQRYGIGYMENSRLNETTYEYRTHLEIH</sequence>
<dbReference type="WBParaSite" id="ACOC_0000795101-mRNA-1">
    <property type="protein sequence ID" value="ACOC_0000795101-mRNA-1"/>
    <property type="gene ID" value="ACOC_0000795101"/>
</dbReference>
<dbReference type="OrthoDB" id="5870974at2759"/>
<proteinExistence type="predicted"/>
<dbReference type="AlphaFoldDB" id="A0A0R3PR72"/>
<keyword evidence="1" id="KW-1133">Transmembrane helix</keyword>
<feature type="transmembrane region" description="Helical" evidence="1">
    <location>
        <begin position="93"/>
        <end position="115"/>
    </location>
</feature>
<accession>A0A0R3PR72</accession>
<dbReference type="Proteomes" id="UP000267027">
    <property type="component" value="Unassembled WGS sequence"/>
</dbReference>
<reference evidence="4" key="1">
    <citation type="submission" date="2017-02" db="UniProtKB">
        <authorList>
            <consortium name="WormBaseParasite"/>
        </authorList>
    </citation>
    <scope>IDENTIFICATION</scope>
</reference>
<evidence type="ECO:0000313" key="2">
    <source>
        <dbReference type="EMBL" id="VDM59537.1"/>
    </source>
</evidence>
<keyword evidence="1" id="KW-0472">Membrane</keyword>
<gene>
    <name evidence="2" type="ORF">ACOC_LOCUS7952</name>
</gene>
<evidence type="ECO:0000256" key="1">
    <source>
        <dbReference type="SAM" id="Phobius"/>
    </source>
</evidence>
<dbReference type="EMBL" id="UYYA01004097">
    <property type="protein sequence ID" value="VDM59537.1"/>
    <property type="molecule type" value="Genomic_DNA"/>
</dbReference>
<protein>
    <submittedName>
        <fullName evidence="4">CX domain-containing protein</fullName>
    </submittedName>
</protein>
<organism evidence="4">
    <name type="scientific">Angiostrongylus costaricensis</name>
    <name type="common">Nematode worm</name>
    <dbReference type="NCBI Taxonomy" id="334426"/>
    <lineage>
        <taxon>Eukaryota</taxon>
        <taxon>Metazoa</taxon>
        <taxon>Ecdysozoa</taxon>
        <taxon>Nematoda</taxon>
        <taxon>Chromadorea</taxon>
        <taxon>Rhabditida</taxon>
        <taxon>Rhabditina</taxon>
        <taxon>Rhabditomorpha</taxon>
        <taxon>Strongyloidea</taxon>
        <taxon>Metastrongylidae</taxon>
        <taxon>Angiostrongylus</taxon>
    </lineage>
</organism>